<dbReference type="PANTHER" id="PTHR23513:SF17">
    <property type="entry name" value="MEMBRANE PROTEIN"/>
    <property type="match status" value="1"/>
</dbReference>
<dbReference type="Gene3D" id="1.20.1250.20">
    <property type="entry name" value="MFS general substrate transporter like domains"/>
    <property type="match status" value="1"/>
</dbReference>
<organism evidence="8 9">
    <name type="scientific">Bowdeniella nasicola</name>
    <dbReference type="NCBI Taxonomy" id="208480"/>
    <lineage>
        <taxon>Bacteria</taxon>
        <taxon>Bacillati</taxon>
        <taxon>Actinomycetota</taxon>
        <taxon>Actinomycetes</taxon>
        <taxon>Actinomycetales</taxon>
        <taxon>Actinomycetaceae</taxon>
        <taxon>Bowdeniella</taxon>
    </lineage>
</organism>
<dbReference type="PROSITE" id="PS50850">
    <property type="entry name" value="MFS"/>
    <property type="match status" value="1"/>
</dbReference>
<comment type="subcellular location">
    <subcellularLocation>
        <location evidence="1">Cell membrane</location>
        <topology evidence="1">Multi-pass membrane protein</topology>
    </subcellularLocation>
</comment>
<name>A0A1H4CQ11_9ACTO</name>
<dbReference type="InterPro" id="IPR036259">
    <property type="entry name" value="MFS_trans_sf"/>
</dbReference>
<feature type="domain" description="Major facilitator superfamily (MFS) profile" evidence="7">
    <location>
        <begin position="240"/>
        <end position="429"/>
    </location>
</feature>
<sequence>MRLIADLKTLTGYAGFRKLLAIRLVSQTGDGLVQAGLASLFFFSPERLTTAGDVAIAFAVLLLPFTVVGPFAGPLLDRWRRRQVLLYGNAVRAVLAVIIGLCLVQLGIGPAVYALALLILGVNRFLLSALSAGLPLVVPRHLLLMANSITPTLGAGAAVLGAVIGFGLGIVLPTGSVRDFGLLAAAGLVFAAAAALALRLAPGELGPDGSGERRRSVFAVLSELAAAARYLTARRTPGAALAVMATHRFFYGVNFLVLILASRNLLVDPTNAAAGLALFATLSGISFAGSGLAIIATPIAHERLSPQQWILTCLGIGALSQLVAATAPAVPVIASAAFLLGLSVQGAKIAVDTIVQRDTADAYRGRAFALYDVMFNAAFVGAAGLAAAILPDTGWSRGVFLVLAAAFALLAAAYRLSPAEPADVAPTRV</sequence>
<keyword evidence="3 6" id="KW-0812">Transmembrane</keyword>
<dbReference type="InterPro" id="IPR020846">
    <property type="entry name" value="MFS_dom"/>
</dbReference>
<dbReference type="EMBL" id="FNQV01000013">
    <property type="protein sequence ID" value="SEA62501.1"/>
    <property type="molecule type" value="Genomic_DNA"/>
</dbReference>
<evidence type="ECO:0000256" key="1">
    <source>
        <dbReference type="ARBA" id="ARBA00004651"/>
    </source>
</evidence>
<feature type="transmembrane region" description="Helical" evidence="6">
    <location>
        <begin position="367"/>
        <end position="389"/>
    </location>
</feature>
<dbReference type="OrthoDB" id="3688258at2"/>
<keyword evidence="9" id="KW-1185">Reference proteome</keyword>
<evidence type="ECO:0000256" key="2">
    <source>
        <dbReference type="ARBA" id="ARBA00022475"/>
    </source>
</evidence>
<dbReference type="SUPFAM" id="SSF103473">
    <property type="entry name" value="MFS general substrate transporter"/>
    <property type="match status" value="1"/>
</dbReference>
<evidence type="ECO:0000313" key="9">
    <source>
        <dbReference type="Proteomes" id="UP000199288"/>
    </source>
</evidence>
<feature type="transmembrane region" description="Helical" evidence="6">
    <location>
        <begin position="149"/>
        <end position="174"/>
    </location>
</feature>
<feature type="transmembrane region" description="Helical" evidence="6">
    <location>
        <begin position="180"/>
        <end position="198"/>
    </location>
</feature>
<feature type="transmembrane region" description="Helical" evidence="6">
    <location>
        <begin position="273"/>
        <end position="297"/>
    </location>
</feature>
<proteinExistence type="predicted"/>
<reference evidence="9" key="1">
    <citation type="submission" date="2016-10" db="EMBL/GenBank/DDBJ databases">
        <authorList>
            <person name="Varghese N."/>
            <person name="Submissions S."/>
        </authorList>
    </citation>
    <scope>NUCLEOTIDE SEQUENCE [LARGE SCALE GENOMIC DNA]</scope>
    <source>
        <strain evidence="9">KPR-1</strain>
    </source>
</reference>
<keyword evidence="4 6" id="KW-1133">Transmembrane helix</keyword>
<accession>A0A1H4CQ11</accession>
<feature type="transmembrane region" description="Helical" evidence="6">
    <location>
        <begin position="239"/>
        <end position="261"/>
    </location>
</feature>
<feature type="transmembrane region" description="Helical" evidence="6">
    <location>
        <begin position="20"/>
        <end position="42"/>
    </location>
</feature>
<keyword evidence="2" id="KW-1003">Cell membrane</keyword>
<dbReference type="GO" id="GO:0022857">
    <property type="term" value="F:transmembrane transporter activity"/>
    <property type="evidence" value="ECO:0007669"/>
    <property type="project" value="InterPro"/>
</dbReference>
<keyword evidence="5 6" id="KW-0472">Membrane</keyword>
<feature type="transmembrane region" description="Helical" evidence="6">
    <location>
        <begin position="54"/>
        <end position="72"/>
    </location>
</feature>
<dbReference type="Proteomes" id="UP000199288">
    <property type="component" value="Unassembled WGS sequence"/>
</dbReference>
<dbReference type="RefSeq" id="WP_092565508.1">
    <property type="nucleotide sequence ID" value="NZ_FNQV01000013.1"/>
</dbReference>
<evidence type="ECO:0000256" key="4">
    <source>
        <dbReference type="ARBA" id="ARBA00022989"/>
    </source>
</evidence>
<feature type="transmembrane region" description="Helical" evidence="6">
    <location>
        <begin position="395"/>
        <end position="414"/>
    </location>
</feature>
<dbReference type="PANTHER" id="PTHR23513">
    <property type="entry name" value="INTEGRAL MEMBRANE EFFLUX PROTEIN-RELATED"/>
    <property type="match status" value="1"/>
</dbReference>
<gene>
    <name evidence="8" type="ORF">SAMN02910418_02022</name>
</gene>
<evidence type="ECO:0000259" key="7">
    <source>
        <dbReference type="PROSITE" id="PS50850"/>
    </source>
</evidence>
<evidence type="ECO:0000256" key="6">
    <source>
        <dbReference type="SAM" id="Phobius"/>
    </source>
</evidence>
<evidence type="ECO:0000256" key="3">
    <source>
        <dbReference type="ARBA" id="ARBA00022692"/>
    </source>
</evidence>
<feature type="transmembrane region" description="Helical" evidence="6">
    <location>
        <begin position="333"/>
        <end position="355"/>
    </location>
</feature>
<dbReference type="AlphaFoldDB" id="A0A1H4CQ11"/>
<evidence type="ECO:0000256" key="5">
    <source>
        <dbReference type="ARBA" id="ARBA00023136"/>
    </source>
</evidence>
<protein>
    <submittedName>
        <fullName evidence="8">Major Facilitator Superfamily</fullName>
    </submittedName>
</protein>
<dbReference type="GO" id="GO:0005886">
    <property type="term" value="C:plasma membrane"/>
    <property type="evidence" value="ECO:0007669"/>
    <property type="project" value="UniProtKB-SubCell"/>
</dbReference>
<evidence type="ECO:0000313" key="8">
    <source>
        <dbReference type="EMBL" id="SEA62501.1"/>
    </source>
</evidence>